<dbReference type="PANTHER" id="PTHR10555:SF170">
    <property type="entry name" value="FI18122P1"/>
    <property type="match status" value="1"/>
</dbReference>
<dbReference type="GO" id="GO:0015031">
    <property type="term" value="P:protein transport"/>
    <property type="evidence" value="ECO:0007669"/>
    <property type="project" value="UniProtKB-KW"/>
</dbReference>
<feature type="domain" description="PX" evidence="12">
    <location>
        <begin position="64"/>
        <end position="193"/>
    </location>
</feature>
<dbReference type="Pfam" id="PF00787">
    <property type="entry name" value="PX"/>
    <property type="match status" value="1"/>
</dbReference>
<proteinExistence type="inferred from homology"/>
<feature type="compositionally biased region" description="Polar residues" evidence="11">
    <location>
        <begin position="24"/>
        <end position="35"/>
    </location>
</feature>
<evidence type="ECO:0000256" key="4">
    <source>
        <dbReference type="ARBA" id="ARBA00010883"/>
    </source>
</evidence>
<dbReference type="InterPro" id="IPR001683">
    <property type="entry name" value="PX_dom"/>
</dbReference>
<keyword evidence="8" id="KW-0653">Protein transport</keyword>
<evidence type="ECO:0000256" key="5">
    <source>
        <dbReference type="ARBA" id="ARBA00022448"/>
    </source>
</evidence>
<dbReference type="Gene3D" id="3.30.1520.10">
    <property type="entry name" value="Phox-like domain"/>
    <property type="match status" value="1"/>
</dbReference>
<dbReference type="InterPro" id="IPR036871">
    <property type="entry name" value="PX_dom_sf"/>
</dbReference>
<evidence type="ECO:0000313" key="13">
    <source>
        <dbReference type="EMBL" id="RNA08368.1"/>
    </source>
</evidence>
<sequence length="472" mass="54483">SNKNTVLKPPNDVHIQPDPVTPAVPTQPNAQLNQESKSDPKTESLQRPQLYTRNIEEDDDEKDKYLEIGLSEPHKIGDGMGSYMVYKISVKTNIAVFKSQEFATNRRFSDFLALFEKLKEKHLPAGRILPPAPEKDMIGMAKVKMSKDSETTPIDFLEKRRAALERFLQRLAAHKAFRYDPDFRDFLEISDELPKANNTSALSGAGMLKMFKSVTDSVTKIAVKMEETDQLSEKLSFYLLQTLCVSGIEFFDEECEVRWFEEKSRQIENLHVQYKKLHSVAEYLHAWRKDLAASTKEFSKTTAILANAEEQLNLSRALSHLGEAYEKIDQIYLDQANSDYFLFAELIKDYVCLFDNIKEVFFQRIKTFGNWQKAEETLKAKKESKTKLEATNKLDKVPAVMAEINEWESKTAKAKQDFEQISKNIKEEIKNFDLNRATEFKTQLTKYLEALLLNQETIVKVWEQYLPEVKAI</sequence>
<dbReference type="GO" id="GO:0035091">
    <property type="term" value="F:phosphatidylinositol binding"/>
    <property type="evidence" value="ECO:0007669"/>
    <property type="project" value="InterPro"/>
</dbReference>
<dbReference type="GO" id="GO:0034498">
    <property type="term" value="P:early endosome to Golgi transport"/>
    <property type="evidence" value="ECO:0007669"/>
    <property type="project" value="TreeGrafter"/>
</dbReference>
<evidence type="ECO:0000256" key="11">
    <source>
        <dbReference type="SAM" id="MobiDB-lite"/>
    </source>
</evidence>
<dbReference type="EMBL" id="REGN01006770">
    <property type="protein sequence ID" value="RNA08368.1"/>
    <property type="molecule type" value="Genomic_DNA"/>
</dbReference>
<organism evidence="13 14">
    <name type="scientific">Brachionus plicatilis</name>
    <name type="common">Marine rotifer</name>
    <name type="synonym">Brachionus muelleri</name>
    <dbReference type="NCBI Taxonomy" id="10195"/>
    <lineage>
        <taxon>Eukaryota</taxon>
        <taxon>Metazoa</taxon>
        <taxon>Spiralia</taxon>
        <taxon>Gnathifera</taxon>
        <taxon>Rotifera</taxon>
        <taxon>Eurotatoria</taxon>
        <taxon>Monogononta</taxon>
        <taxon>Pseudotrocha</taxon>
        <taxon>Ploima</taxon>
        <taxon>Brachionidae</taxon>
        <taxon>Brachionus</taxon>
    </lineage>
</organism>
<dbReference type="GO" id="GO:0005829">
    <property type="term" value="C:cytosol"/>
    <property type="evidence" value="ECO:0007669"/>
    <property type="project" value="GOC"/>
</dbReference>
<feature type="region of interest" description="Disordered" evidence="11">
    <location>
        <begin position="1"/>
        <end position="58"/>
    </location>
</feature>
<name>A0A3M7QBN4_BRAPC</name>
<evidence type="ECO:0000256" key="7">
    <source>
        <dbReference type="ARBA" id="ARBA00022553"/>
    </source>
</evidence>
<accession>A0A3M7QBN4</accession>
<dbReference type="SMART" id="SM00312">
    <property type="entry name" value="PX"/>
    <property type="match status" value="1"/>
</dbReference>
<dbReference type="GO" id="GO:0005794">
    <property type="term" value="C:Golgi apparatus"/>
    <property type="evidence" value="ECO:0007669"/>
    <property type="project" value="UniProtKB-SubCell"/>
</dbReference>
<evidence type="ECO:0000256" key="3">
    <source>
        <dbReference type="ARBA" id="ARBA00004555"/>
    </source>
</evidence>
<dbReference type="PANTHER" id="PTHR10555">
    <property type="entry name" value="SORTING NEXIN"/>
    <property type="match status" value="1"/>
</dbReference>
<comment type="similarity">
    <text evidence="4">Belongs to the sorting nexin family.</text>
</comment>
<dbReference type="InterPro" id="IPR027267">
    <property type="entry name" value="AH/BAR_dom_sf"/>
</dbReference>
<evidence type="ECO:0000259" key="12">
    <source>
        <dbReference type="PROSITE" id="PS50195"/>
    </source>
</evidence>
<dbReference type="SUPFAM" id="SSF103657">
    <property type="entry name" value="BAR/IMD domain-like"/>
    <property type="match status" value="1"/>
</dbReference>
<dbReference type="STRING" id="10195.A0A3M7QBN4"/>
<evidence type="ECO:0000256" key="1">
    <source>
        <dbReference type="ARBA" id="ARBA00004287"/>
    </source>
</evidence>
<dbReference type="OrthoDB" id="271164at2759"/>
<gene>
    <name evidence="13" type="ORF">BpHYR1_009351</name>
</gene>
<dbReference type="InterPro" id="IPR015404">
    <property type="entry name" value="Vps5_C"/>
</dbReference>
<dbReference type="PROSITE" id="PS50195">
    <property type="entry name" value="PX"/>
    <property type="match status" value="1"/>
</dbReference>
<keyword evidence="7" id="KW-0597">Phosphoprotein</keyword>
<keyword evidence="6" id="KW-0963">Cytoplasm</keyword>
<evidence type="ECO:0000256" key="6">
    <source>
        <dbReference type="ARBA" id="ARBA00022490"/>
    </source>
</evidence>
<reference evidence="13 14" key="1">
    <citation type="journal article" date="2018" name="Sci. Rep.">
        <title>Genomic signatures of local adaptation to the degree of environmental predictability in rotifers.</title>
        <authorList>
            <person name="Franch-Gras L."/>
            <person name="Hahn C."/>
            <person name="Garcia-Roger E.M."/>
            <person name="Carmona M.J."/>
            <person name="Serra M."/>
            <person name="Gomez A."/>
        </authorList>
    </citation>
    <scope>NUCLEOTIDE SEQUENCE [LARGE SCALE GENOMIC DNA]</scope>
    <source>
        <strain evidence="13">HYR1</strain>
    </source>
</reference>
<evidence type="ECO:0000313" key="14">
    <source>
        <dbReference type="Proteomes" id="UP000276133"/>
    </source>
</evidence>
<dbReference type="FunFam" id="1.20.1270.60:FF:000022">
    <property type="entry name" value="Sorting nexin 3 protein"/>
    <property type="match status" value="1"/>
</dbReference>
<comment type="subcellular location">
    <subcellularLocation>
        <location evidence="2">Cytoplasm</location>
    </subcellularLocation>
    <subcellularLocation>
        <location evidence="3">Golgi apparatus</location>
    </subcellularLocation>
    <subcellularLocation>
        <location evidence="1">Membrane</location>
        <topology evidence="1">Peripheral membrane protein</topology>
        <orientation evidence="1">Cytoplasmic side</orientation>
    </subcellularLocation>
</comment>
<protein>
    <submittedName>
        <fullName evidence="13">Sorting nexin-2-like</fullName>
    </submittedName>
</protein>
<dbReference type="Proteomes" id="UP000276133">
    <property type="component" value="Unassembled WGS sequence"/>
</dbReference>
<evidence type="ECO:0000256" key="10">
    <source>
        <dbReference type="ARBA" id="ARBA00023136"/>
    </source>
</evidence>
<keyword evidence="10" id="KW-0472">Membrane</keyword>
<evidence type="ECO:0000256" key="8">
    <source>
        <dbReference type="ARBA" id="ARBA00022927"/>
    </source>
</evidence>
<keyword evidence="9" id="KW-0333">Golgi apparatus</keyword>
<dbReference type="CDD" id="cd06859">
    <property type="entry name" value="PX_SNX1_2_like"/>
    <property type="match status" value="1"/>
</dbReference>
<dbReference type="SUPFAM" id="SSF64268">
    <property type="entry name" value="PX domain"/>
    <property type="match status" value="1"/>
</dbReference>
<keyword evidence="5" id="KW-0813">Transport</keyword>
<dbReference type="Pfam" id="PF09325">
    <property type="entry name" value="Vps5"/>
    <property type="match status" value="1"/>
</dbReference>
<dbReference type="Gene3D" id="1.20.1270.60">
    <property type="entry name" value="Arfaptin homology (AH) domain/BAR domain"/>
    <property type="match status" value="1"/>
</dbReference>
<comment type="caution">
    <text evidence="13">The sequence shown here is derived from an EMBL/GenBank/DDBJ whole genome shotgun (WGS) entry which is preliminary data.</text>
</comment>
<dbReference type="AlphaFoldDB" id="A0A3M7QBN4"/>
<evidence type="ECO:0000256" key="9">
    <source>
        <dbReference type="ARBA" id="ARBA00023034"/>
    </source>
</evidence>
<feature type="non-terminal residue" evidence="13">
    <location>
        <position position="1"/>
    </location>
</feature>
<keyword evidence="14" id="KW-1185">Reference proteome</keyword>
<evidence type="ECO:0000256" key="2">
    <source>
        <dbReference type="ARBA" id="ARBA00004496"/>
    </source>
</evidence>
<dbReference type="GO" id="GO:0098796">
    <property type="term" value="C:membrane protein complex"/>
    <property type="evidence" value="ECO:0007669"/>
    <property type="project" value="UniProtKB-ARBA"/>
</dbReference>
<dbReference type="GO" id="GO:0010008">
    <property type="term" value="C:endosome membrane"/>
    <property type="evidence" value="ECO:0007669"/>
    <property type="project" value="TreeGrafter"/>
</dbReference>